<accession>A0A835CUT8</accession>
<dbReference type="Proteomes" id="UP000639338">
    <property type="component" value="Unassembled WGS sequence"/>
</dbReference>
<feature type="transmembrane region" description="Helical" evidence="8">
    <location>
        <begin position="413"/>
        <end position="431"/>
    </location>
</feature>
<feature type="transmembrane region" description="Helical" evidence="8">
    <location>
        <begin position="47"/>
        <end position="69"/>
    </location>
</feature>
<dbReference type="OrthoDB" id="10035043at2759"/>
<evidence type="ECO:0000256" key="3">
    <source>
        <dbReference type="ARBA" id="ARBA00022448"/>
    </source>
</evidence>
<feature type="transmembrane region" description="Helical" evidence="8">
    <location>
        <begin position="351"/>
        <end position="377"/>
    </location>
</feature>
<keyword evidence="6 8" id="KW-0472">Membrane</keyword>
<feature type="transmembrane region" description="Helical" evidence="8">
    <location>
        <begin position="256"/>
        <end position="275"/>
    </location>
</feature>
<keyword evidence="10" id="KW-1185">Reference proteome</keyword>
<gene>
    <name evidence="9" type="ORF">HCN44_005611</name>
</gene>
<comment type="subcellular location">
    <subcellularLocation>
        <location evidence="1">Membrane</location>
        <topology evidence="1">Multi-pass membrane protein</topology>
    </subcellularLocation>
</comment>
<proteinExistence type="inferred from homology"/>
<dbReference type="GO" id="GO:0046964">
    <property type="term" value="F:3'-phosphoadenosine 5'-phosphosulfate transmembrane transporter activity"/>
    <property type="evidence" value="ECO:0007669"/>
    <property type="project" value="TreeGrafter"/>
</dbReference>
<evidence type="ECO:0000256" key="1">
    <source>
        <dbReference type="ARBA" id="ARBA00004141"/>
    </source>
</evidence>
<comment type="caution">
    <text evidence="9">The sequence shown here is derived from an EMBL/GenBank/DDBJ whole genome shotgun (WGS) entry which is preliminary data.</text>
</comment>
<evidence type="ECO:0000256" key="2">
    <source>
        <dbReference type="ARBA" id="ARBA00010694"/>
    </source>
</evidence>
<evidence type="ECO:0000313" key="10">
    <source>
        <dbReference type="Proteomes" id="UP000639338"/>
    </source>
</evidence>
<feature type="transmembrane region" description="Helical" evidence="8">
    <location>
        <begin position="319"/>
        <end position="339"/>
    </location>
</feature>
<evidence type="ECO:0000256" key="6">
    <source>
        <dbReference type="ARBA" id="ARBA00023136"/>
    </source>
</evidence>
<feature type="transmembrane region" description="Helical" evidence="8">
    <location>
        <begin position="172"/>
        <end position="191"/>
    </location>
</feature>
<sequence length="448" mass="51021">MGQYIGNFIICGLILLSVIVVYFTTQIVKSFTENSNDSLNQELSYNWIIRLSLNLLGYATVLLPGYLVYKYVCYSKYLQNTDSGCILKLVQHCFLGNTETGLLDSPNYTASISSSSVSRLQRTFSHDAIKLTYCFMGLQITYLTWGYLQEKIMTQKYKNNNGDIKNFNDSQFLVFINRILALTMSSIYLIINKKPKKHTTPLYKYIFCSLSNIMSAWCQYEALKFVNFPTQVLAKASKIIPVMIMGKIISRNTYEYYEYITAILISIGMFLFMFGSNDKYDNNNISTISGLILLIGYIVLDSFTSSWQNSLFNEYGTTSIQMMFGVNLFSCLLTSMSLFQQSGFAESFSFIAQFPTFTIDCLLISICSASGQLFIFYTISEFGAVTFVIIMTIRQGLAILLSCIIYQHHITVFGVIGINLVFGAIFLRIYCSNRLRAIRRRRAENVVL</sequence>
<evidence type="ECO:0000313" key="9">
    <source>
        <dbReference type="EMBL" id="KAF7997334.1"/>
    </source>
</evidence>
<name>A0A835CUT8_APHGI</name>
<organism evidence="9 10">
    <name type="scientific">Aphidius gifuensis</name>
    <name type="common">Parasitoid wasp</name>
    <dbReference type="NCBI Taxonomy" id="684658"/>
    <lineage>
        <taxon>Eukaryota</taxon>
        <taxon>Metazoa</taxon>
        <taxon>Ecdysozoa</taxon>
        <taxon>Arthropoda</taxon>
        <taxon>Hexapoda</taxon>
        <taxon>Insecta</taxon>
        <taxon>Pterygota</taxon>
        <taxon>Neoptera</taxon>
        <taxon>Endopterygota</taxon>
        <taxon>Hymenoptera</taxon>
        <taxon>Apocrita</taxon>
        <taxon>Ichneumonoidea</taxon>
        <taxon>Braconidae</taxon>
        <taxon>Aphidiinae</taxon>
        <taxon>Aphidius</taxon>
    </lineage>
</organism>
<dbReference type="GO" id="GO:0000139">
    <property type="term" value="C:Golgi membrane"/>
    <property type="evidence" value="ECO:0007669"/>
    <property type="project" value="TreeGrafter"/>
</dbReference>
<protein>
    <recommendedName>
        <fullName evidence="7">Adenosine 3'-phospho 5'-phosphosulfate transporter 1</fullName>
    </recommendedName>
</protein>
<evidence type="ECO:0000256" key="7">
    <source>
        <dbReference type="ARBA" id="ARBA00039668"/>
    </source>
</evidence>
<dbReference type="AlphaFoldDB" id="A0A835CUT8"/>
<keyword evidence="5 8" id="KW-1133">Transmembrane helix</keyword>
<dbReference type="GO" id="GO:0005789">
    <property type="term" value="C:endoplasmic reticulum membrane"/>
    <property type="evidence" value="ECO:0007669"/>
    <property type="project" value="TreeGrafter"/>
</dbReference>
<comment type="similarity">
    <text evidence="2">Belongs to the nucleotide-sugar transporter family. SLC35B subfamily.</text>
</comment>
<evidence type="ECO:0000256" key="8">
    <source>
        <dbReference type="SAM" id="Phobius"/>
    </source>
</evidence>
<dbReference type="EMBL" id="JACMRX010000001">
    <property type="protein sequence ID" value="KAF7997334.1"/>
    <property type="molecule type" value="Genomic_DNA"/>
</dbReference>
<feature type="transmembrane region" description="Helical" evidence="8">
    <location>
        <begin position="128"/>
        <end position="148"/>
    </location>
</feature>
<evidence type="ECO:0000256" key="5">
    <source>
        <dbReference type="ARBA" id="ARBA00022989"/>
    </source>
</evidence>
<dbReference type="Pfam" id="PF08449">
    <property type="entry name" value="UAA"/>
    <property type="match status" value="1"/>
</dbReference>
<evidence type="ECO:0000256" key="4">
    <source>
        <dbReference type="ARBA" id="ARBA00022692"/>
    </source>
</evidence>
<keyword evidence="4 8" id="KW-0812">Transmembrane</keyword>
<keyword evidence="3" id="KW-0813">Transport</keyword>
<reference evidence="9 10" key="1">
    <citation type="submission" date="2020-08" db="EMBL/GenBank/DDBJ databases">
        <title>Aphidius gifuensis genome sequencing and assembly.</title>
        <authorList>
            <person name="Du Z."/>
        </authorList>
    </citation>
    <scope>NUCLEOTIDE SEQUENCE [LARGE SCALE GENOMIC DNA]</scope>
    <source>
        <strain evidence="9">YNYX2018</strain>
        <tissue evidence="9">Adults</tissue>
    </source>
</reference>
<dbReference type="InterPro" id="IPR013657">
    <property type="entry name" value="SCL35B1-4/HUT1"/>
</dbReference>
<feature type="transmembrane region" description="Helical" evidence="8">
    <location>
        <begin position="384"/>
        <end position="407"/>
    </location>
</feature>
<dbReference type="PANTHER" id="PTHR10778:SF13">
    <property type="entry name" value="ADENOSINE 3'-PHOSPHO 5'-PHOSPHOSULFATE TRANSPORTER 1"/>
    <property type="match status" value="1"/>
</dbReference>
<feature type="transmembrane region" description="Helical" evidence="8">
    <location>
        <begin position="7"/>
        <end position="27"/>
    </location>
</feature>
<dbReference type="PANTHER" id="PTHR10778">
    <property type="entry name" value="SOLUTE CARRIER FAMILY 35 MEMBER B"/>
    <property type="match status" value="1"/>
</dbReference>
<feature type="transmembrane region" description="Helical" evidence="8">
    <location>
        <begin position="287"/>
        <end position="307"/>
    </location>
</feature>